<comment type="subunit">
    <text evidence="12">Heterotrimer of RPA1, RPA2 and RPA3 (canonical replication protein A complex).</text>
</comment>
<evidence type="ECO:0000256" key="6">
    <source>
        <dbReference type="ARBA" id="ARBA00022771"/>
    </source>
</evidence>
<dbReference type="InterPro" id="IPR013955">
    <property type="entry name" value="Rep_factor-A_C"/>
</dbReference>
<keyword evidence="7 12" id="KW-0862">Zinc</keyword>
<feature type="compositionally biased region" description="Low complexity" evidence="13">
    <location>
        <begin position="457"/>
        <end position="468"/>
    </location>
</feature>
<keyword evidence="11 12" id="KW-0539">Nucleus</keyword>
<feature type="compositionally biased region" description="Polar residues" evidence="13">
    <location>
        <begin position="473"/>
        <end position="484"/>
    </location>
</feature>
<dbReference type="FunFam" id="2.40.50.140:FF:000090">
    <property type="entry name" value="Replication protein A subunit"/>
    <property type="match status" value="1"/>
</dbReference>
<evidence type="ECO:0000256" key="12">
    <source>
        <dbReference type="RuleBase" id="RU364130"/>
    </source>
</evidence>
<feature type="domain" description="Replication factor A C-terminal" evidence="16">
    <location>
        <begin position="820"/>
        <end position="970"/>
    </location>
</feature>
<dbReference type="GO" id="GO:0005662">
    <property type="term" value="C:DNA replication factor A complex"/>
    <property type="evidence" value="ECO:0007669"/>
    <property type="project" value="TreeGrafter"/>
</dbReference>
<keyword evidence="6 12" id="KW-0863">Zinc-finger</keyword>
<comment type="caution">
    <text evidence="18">The sequence shown here is derived from an EMBL/GenBank/DDBJ whole genome shotgun (WGS) entry which is preliminary data.</text>
</comment>
<dbReference type="EMBL" id="JAUESC010000388">
    <property type="protein sequence ID" value="KAK0572754.1"/>
    <property type="molecule type" value="Genomic_DNA"/>
</dbReference>
<comment type="subcellular location">
    <subcellularLocation>
        <location evidence="1 12">Nucleus</location>
    </subcellularLocation>
</comment>
<evidence type="ECO:0000256" key="2">
    <source>
        <dbReference type="ARBA" id="ARBA00005690"/>
    </source>
</evidence>
<dbReference type="GO" id="GO:0008270">
    <property type="term" value="F:zinc ion binding"/>
    <property type="evidence" value="ECO:0007669"/>
    <property type="project" value="UniProtKB-KW"/>
</dbReference>
<reference evidence="18" key="1">
    <citation type="journal article" date="2022" name="Plant J.">
        <title>Strategies of tolerance reflected in two North American maple genomes.</title>
        <authorList>
            <person name="McEvoy S.L."/>
            <person name="Sezen U.U."/>
            <person name="Trouern-Trend A."/>
            <person name="McMahon S.M."/>
            <person name="Schaberg P.G."/>
            <person name="Yang J."/>
            <person name="Wegrzyn J.L."/>
            <person name="Swenson N.G."/>
        </authorList>
    </citation>
    <scope>NUCLEOTIDE SEQUENCE</scope>
    <source>
        <strain evidence="18">NS2018</strain>
    </source>
</reference>
<dbReference type="PANTHER" id="PTHR23273">
    <property type="entry name" value="REPLICATION FACTOR A 1, RFA1"/>
    <property type="match status" value="1"/>
</dbReference>
<dbReference type="InterPro" id="IPR004365">
    <property type="entry name" value="NA-bd_OB_tRNA"/>
</dbReference>
<dbReference type="GO" id="GO:0000724">
    <property type="term" value="P:double-strand break repair via homologous recombination"/>
    <property type="evidence" value="ECO:0007669"/>
    <property type="project" value="TreeGrafter"/>
</dbReference>
<dbReference type="CDD" id="cd04475">
    <property type="entry name" value="RPA1_DBD_B"/>
    <property type="match status" value="1"/>
</dbReference>
<feature type="region of interest" description="Disordered" evidence="13">
    <location>
        <begin position="113"/>
        <end position="228"/>
    </location>
</feature>
<dbReference type="FunFam" id="2.40.50.140:FF:000041">
    <property type="entry name" value="Replication protein A subunit"/>
    <property type="match status" value="1"/>
</dbReference>
<evidence type="ECO:0000259" key="17">
    <source>
        <dbReference type="Pfam" id="PF16900"/>
    </source>
</evidence>
<dbReference type="Proteomes" id="UP001168877">
    <property type="component" value="Unassembled WGS sequence"/>
</dbReference>
<evidence type="ECO:0000256" key="1">
    <source>
        <dbReference type="ARBA" id="ARBA00004123"/>
    </source>
</evidence>
<evidence type="ECO:0000256" key="10">
    <source>
        <dbReference type="ARBA" id="ARBA00023204"/>
    </source>
</evidence>
<reference evidence="18" key="2">
    <citation type="submission" date="2023-06" db="EMBL/GenBank/DDBJ databases">
        <authorList>
            <person name="Swenson N.G."/>
            <person name="Wegrzyn J.L."/>
            <person name="Mcevoy S.L."/>
        </authorList>
    </citation>
    <scope>NUCLEOTIDE SEQUENCE</scope>
    <source>
        <strain evidence="18">NS2018</strain>
        <tissue evidence="18">Leaf</tissue>
    </source>
</reference>
<feature type="compositionally biased region" description="Low complexity" evidence="13">
    <location>
        <begin position="433"/>
        <end position="450"/>
    </location>
</feature>
<evidence type="ECO:0000256" key="11">
    <source>
        <dbReference type="ARBA" id="ARBA00023242"/>
    </source>
</evidence>
<accession>A0AA39UMP6</accession>
<feature type="compositionally biased region" description="Low complexity" evidence="13">
    <location>
        <begin position="133"/>
        <end position="151"/>
    </location>
</feature>
<evidence type="ECO:0000256" key="3">
    <source>
        <dbReference type="ARBA" id="ARBA00022705"/>
    </source>
</evidence>
<keyword evidence="3 12" id="KW-0235">DNA replication</keyword>
<dbReference type="InterPro" id="IPR047192">
    <property type="entry name" value="Euk_RPA1_DBD_C"/>
</dbReference>
<proteinExistence type="inferred from homology"/>
<evidence type="ECO:0000256" key="7">
    <source>
        <dbReference type="ARBA" id="ARBA00022833"/>
    </source>
</evidence>
<dbReference type="CDD" id="cd04477">
    <property type="entry name" value="RPA1N"/>
    <property type="match status" value="2"/>
</dbReference>
<keyword evidence="9" id="KW-0233">DNA recombination</keyword>
<feature type="domain" description="Replication factor-A protein 1 N-terminal" evidence="15">
    <location>
        <begin position="5"/>
        <end position="96"/>
    </location>
</feature>
<protein>
    <recommendedName>
        <fullName evidence="12">Replication protein A subunit</fullName>
    </recommendedName>
</protein>
<keyword evidence="4 12" id="KW-0479">Metal-binding</keyword>
<dbReference type="GO" id="GO:0007004">
    <property type="term" value="P:telomere maintenance via telomerase"/>
    <property type="evidence" value="ECO:0007669"/>
    <property type="project" value="TreeGrafter"/>
</dbReference>
<dbReference type="Pfam" id="PF01336">
    <property type="entry name" value="tRNA_anti-codon"/>
    <property type="match status" value="1"/>
</dbReference>
<dbReference type="InterPro" id="IPR031657">
    <property type="entry name" value="REPA_OB_2"/>
</dbReference>
<dbReference type="CDD" id="cd04476">
    <property type="entry name" value="RPA1_DBD_C"/>
    <property type="match status" value="1"/>
</dbReference>
<feature type="region of interest" description="Disordered" evidence="13">
    <location>
        <begin position="415"/>
        <end position="484"/>
    </location>
</feature>
<name>A0AA39UMP6_ACESA</name>
<dbReference type="InterPro" id="IPR012340">
    <property type="entry name" value="NA-bd_OB-fold"/>
</dbReference>
<evidence type="ECO:0000259" key="15">
    <source>
        <dbReference type="Pfam" id="PF04057"/>
    </source>
</evidence>
<evidence type="ECO:0000256" key="13">
    <source>
        <dbReference type="SAM" id="MobiDB-lite"/>
    </source>
</evidence>
<dbReference type="AlphaFoldDB" id="A0AA39UMP6"/>
<evidence type="ECO:0000259" key="14">
    <source>
        <dbReference type="Pfam" id="PF01336"/>
    </source>
</evidence>
<dbReference type="GO" id="GO:0006289">
    <property type="term" value="P:nucleotide-excision repair"/>
    <property type="evidence" value="ECO:0007669"/>
    <property type="project" value="TreeGrafter"/>
</dbReference>
<dbReference type="GO" id="GO:0003684">
    <property type="term" value="F:damaged DNA binding"/>
    <property type="evidence" value="ECO:0007669"/>
    <property type="project" value="TreeGrafter"/>
</dbReference>
<feature type="domain" description="Replication protein A OB" evidence="17">
    <location>
        <begin position="657"/>
        <end position="761"/>
    </location>
</feature>
<evidence type="ECO:0000256" key="5">
    <source>
        <dbReference type="ARBA" id="ARBA00022763"/>
    </source>
</evidence>
<dbReference type="Gene3D" id="2.40.50.140">
    <property type="entry name" value="Nucleic acid-binding proteins"/>
    <property type="match status" value="5"/>
</dbReference>
<keyword evidence="10" id="KW-0234">DNA repair</keyword>
<keyword evidence="19" id="KW-1185">Reference proteome</keyword>
<dbReference type="FunFam" id="2.40.50.140:FF:000064">
    <property type="entry name" value="Replication protein A subunit"/>
    <property type="match status" value="1"/>
</dbReference>
<dbReference type="InterPro" id="IPR004591">
    <property type="entry name" value="Rfa1"/>
</dbReference>
<sequence length="980" mass="107545">MPVNLTPNAIAAINGGDVNSKPLVQVLDIKLIGSTQERYRLLISDSAASQHAMLATQLNDRVKTGAVKKGSVVQLIDYICSTVQNRKIIVVLNMETTLLDCEIIGNPKMFTESESTAQKPMPNANLGNPMRVNNFSTPNSSTFNTSNSGTFRGQNPSTFNYGEDADEHEAGTNASAPLSEPGANASAPLSKPGANASAPLSEAQVEEANMGADEAVPAGPHESMARRPPVAEAREAGLENVTPLPGAVPEVTTISSNPVASSRPGASLGLSGLKMMMLKMAKFDFGFDFVFDWSTVTLSTMPVNLTPNAIAAINGGDVNSKPLVQVLDIKLIGSTQERYRLLISDSAASQHAMLATQLNDRVKTGAVKKGSVVQLIDYICSTVQNRKIIVVLNMETILLDCEIIGNPKMFTESESTAQKPMPNANLGNPMRVNNLSTPNSSTYSTPTSNSGAFRAPNSSTFNTSNSGTYRAPNPSTFNTSNSGTYRAPNPSTFKAPNAGNDVQSFRPTVQPPYQPPPNYRNHGPILKNEAAARIIPIAALNPYQGRWAIKARVTAKGDLRRYNNARGDGKVFSFDLLDSDGGEIRVTCFNAVVDRFYDTIEVGKVYLISKGSLKPARKDFNHLKNEWEIFLETTSTVDLCPEEDGSIPRQQFSFRPISDIENAENNSIFDVIGIVMSVNPSVPIMRKNGMETQRRILNLKDKSGRSIELTLWGEFCNKEGQKLQEMVDVGIFPVLAVKAGKVNDFSGKSIGTISSSQLFINPEFPEACDLQEWFDREGKNAASVSISREFTAGGSSKNDIRKTVSQIKDEGLGRSEKPDWVTVRAFISYIKSDTFCYTACPLMTGDRQCNKKVTMSGNKWQCDRCNQEFDECDYRYLLSAQIQDPTGVTWVTAFQESGEEIMGCSAKELYMLKYESQDEARFGEIIRGRIFNQYLFKLKIKEEMYGDEQRVKITVMKAEQLNYSSESRYLLDLISKSRKQ</sequence>
<dbReference type="Pfam" id="PF16900">
    <property type="entry name" value="REPA_OB_2"/>
    <property type="match status" value="1"/>
</dbReference>
<dbReference type="NCBIfam" id="TIGR00617">
    <property type="entry name" value="rpa1"/>
    <property type="match status" value="1"/>
</dbReference>
<dbReference type="PANTHER" id="PTHR23273:SF47">
    <property type="entry name" value="REPLICATION PROTEIN A 70 KDA DNA-BINDING SUBUNIT A"/>
    <property type="match status" value="1"/>
</dbReference>
<evidence type="ECO:0000256" key="8">
    <source>
        <dbReference type="ARBA" id="ARBA00023125"/>
    </source>
</evidence>
<dbReference type="CDD" id="cd04474">
    <property type="entry name" value="RPA1_DBD_A"/>
    <property type="match status" value="1"/>
</dbReference>
<keyword evidence="8 12" id="KW-0238">DNA-binding</keyword>
<evidence type="ECO:0000256" key="9">
    <source>
        <dbReference type="ARBA" id="ARBA00023172"/>
    </source>
</evidence>
<evidence type="ECO:0000313" key="19">
    <source>
        <dbReference type="Proteomes" id="UP001168877"/>
    </source>
</evidence>
<dbReference type="GO" id="GO:0007140">
    <property type="term" value="P:male meiotic nuclear division"/>
    <property type="evidence" value="ECO:0007669"/>
    <property type="project" value="UniProtKB-ARBA"/>
</dbReference>
<feature type="domain" description="OB" evidence="14">
    <location>
        <begin position="549"/>
        <end position="619"/>
    </location>
</feature>
<dbReference type="GO" id="GO:0043047">
    <property type="term" value="F:single-stranded telomeric DNA binding"/>
    <property type="evidence" value="ECO:0007669"/>
    <property type="project" value="TreeGrafter"/>
</dbReference>
<comment type="similarity">
    <text evidence="2 12">Belongs to the replication factor A protein 1 family.</text>
</comment>
<comment type="function">
    <text evidence="12">Component of the replication protein A complex (RPA) required for DNA recombination, repair and replication. The activity of RPA is mediated by single-stranded DNA binding and protein interactions. Probably involved in repair of double-strand DNA breaks (DSBs) induced by genotoxic stresses.</text>
</comment>
<feature type="domain" description="Replication factor-A protein 1 N-terminal" evidence="15">
    <location>
        <begin position="305"/>
        <end position="397"/>
    </location>
</feature>
<evidence type="ECO:0000313" key="18">
    <source>
        <dbReference type="EMBL" id="KAK0572754.1"/>
    </source>
</evidence>
<dbReference type="SUPFAM" id="SSF50249">
    <property type="entry name" value="Nucleic acid-binding proteins"/>
    <property type="match status" value="5"/>
</dbReference>
<dbReference type="FunFam" id="2.40.50.140:FF:000117">
    <property type="entry name" value="Replication protein A subunit"/>
    <property type="match status" value="2"/>
</dbReference>
<evidence type="ECO:0000259" key="16">
    <source>
        <dbReference type="Pfam" id="PF08646"/>
    </source>
</evidence>
<dbReference type="InterPro" id="IPR007199">
    <property type="entry name" value="Rep_factor-A_N"/>
</dbReference>
<dbReference type="Pfam" id="PF04057">
    <property type="entry name" value="Rep-A_N"/>
    <property type="match status" value="2"/>
</dbReference>
<organism evidence="18 19">
    <name type="scientific">Acer saccharum</name>
    <name type="common">Sugar maple</name>
    <dbReference type="NCBI Taxonomy" id="4024"/>
    <lineage>
        <taxon>Eukaryota</taxon>
        <taxon>Viridiplantae</taxon>
        <taxon>Streptophyta</taxon>
        <taxon>Embryophyta</taxon>
        <taxon>Tracheophyta</taxon>
        <taxon>Spermatophyta</taxon>
        <taxon>Magnoliopsida</taxon>
        <taxon>eudicotyledons</taxon>
        <taxon>Gunneridae</taxon>
        <taxon>Pentapetalae</taxon>
        <taxon>rosids</taxon>
        <taxon>malvids</taxon>
        <taxon>Sapindales</taxon>
        <taxon>Sapindaceae</taxon>
        <taxon>Hippocastanoideae</taxon>
        <taxon>Acereae</taxon>
        <taxon>Acer</taxon>
    </lineage>
</organism>
<dbReference type="Pfam" id="PF08646">
    <property type="entry name" value="Rep_fac-A_C"/>
    <property type="match status" value="1"/>
</dbReference>
<dbReference type="GO" id="GO:0006260">
    <property type="term" value="P:DNA replication"/>
    <property type="evidence" value="ECO:0007669"/>
    <property type="project" value="UniProtKB-KW"/>
</dbReference>
<gene>
    <name evidence="18" type="ORF">LWI29_036748</name>
</gene>
<keyword evidence="5" id="KW-0227">DNA damage</keyword>
<evidence type="ECO:0000256" key="4">
    <source>
        <dbReference type="ARBA" id="ARBA00022723"/>
    </source>
</evidence>